<accession>A0A1I6P009</accession>
<gene>
    <name evidence="1" type="ORF">SAMN04487906_0043</name>
</gene>
<name>A0A1I6P009_9FLAO</name>
<reference evidence="1 2" key="1">
    <citation type="submission" date="2016-10" db="EMBL/GenBank/DDBJ databases">
        <authorList>
            <person name="de Groot N.N."/>
        </authorList>
    </citation>
    <scope>NUCLEOTIDE SEQUENCE [LARGE SCALE GENOMIC DNA]</scope>
    <source>
        <strain evidence="1 2">CGMCC 1.6114</strain>
    </source>
</reference>
<dbReference type="AlphaFoldDB" id="A0A1I6P009"/>
<evidence type="ECO:0000313" key="2">
    <source>
        <dbReference type="Proteomes" id="UP000183209"/>
    </source>
</evidence>
<dbReference type="Proteomes" id="UP000183209">
    <property type="component" value="Unassembled WGS sequence"/>
</dbReference>
<sequence length="41" mass="4553">MFLDVLQIAVSDVAEIVPIQKSDIYGIKKCQLVTQTGIFDL</sequence>
<organism evidence="1 2">
    <name type="scientific">Zhouia amylolytica</name>
    <dbReference type="NCBI Taxonomy" id="376730"/>
    <lineage>
        <taxon>Bacteria</taxon>
        <taxon>Pseudomonadati</taxon>
        <taxon>Bacteroidota</taxon>
        <taxon>Flavobacteriia</taxon>
        <taxon>Flavobacteriales</taxon>
        <taxon>Flavobacteriaceae</taxon>
        <taxon>Zhouia</taxon>
    </lineage>
</organism>
<protein>
    <submittedName>
        <fullName evidence="1">Uncharacterized protein</fullName>
    </submittedName>
</protein>
<dbReference type="EMBL" id="FPAG01000001">
    <property type="protein sequence ID" value="SFS33532.1"/>
    <property type="molecule type" value="Genomic_DNA"/>
</dbReference>
<evidence type="ECO:0000313" key="1">
    <source>
        <dbReference type="EMBL" id="SFS33532.1"/>
    </source>
</evidence>
<proteinExistence type="predicted"/>